<comment type="similarity">
    <text evidence="2">Belongs to the HMG-CoA reductase family.</text>
</comment>
<dbReference type="PANTHER" id="PTHR10572">
    <property type="entry name" value="3-HYDROXY-3-METHYLGLUTARYL-COENZYME A REDUCTASE"/>
    <property type="match status" value="1"/>
</dbReference>
<dbReference type="GO" id="GO:0016126">
    <property type="term" value="P:sterol biosynthetic process"/>
    <property type="evidence" value="ECO:0007669"/>
    <property type="project" value="TreeGrafter"/>
</dbReference>
<dbReference type="GO" id="GO:0008299">
    <property type="term" value="P:isoprenoid biosynthetic process"/>
    <property type="evidence" value="ECO:0007669"/>
    <property type="project" value="UniProtKB-KW"/>
</dbReference>
<name>A0A0D3BT42_BRAOL</name>
<dbReference type="Gene3D" id="3.90.770.10">
    <property type="entry name" value="3-hydroxy-3-methylglutaryl-coenzyme A Reductase, Chain A, domain 2"/>
    <property type="match status" value="1"/>
</dbReference>
<dbReference type="InterPro" id="IPR009023">
    <property type="entry name" value="HMG_CoA_Rdtase_NAD(P)-bd_sf"/>
</dbReference>
<dbReference type="UniPathway" id="UPA00058">
    <property type="reaction ID" value="UER00103"/>
</dbReference>
<dbReference type="PANTHER" id="PTHR10572:SF24">
    <property type="entry name" value="3-HYDROXY-3-METHYLGLUTARYL-COENZYME A REDUCTASE"/>
    <property type="match status" value="1"/>
</dbReference>
<keyword evidence="4" id="KW-0414">Isoprene biosynthesis</keyword>
<dbReference type="SUPFAM" id="SSF55035">
    <property type="entry name" value="NAD-binding domain of HMG-CoA reductase"/>
    <property type="match status" value="1"/>
</dbReference>
<dbReference type="GO" id="GO:0004420">
    <property type="term" value="F:hydroxymethylglutaryl-CoA reductase (NADPH) activity"/>
    <property type="evidence" value="ECO:0007669"/>
    <property type="project" value="InterPro"/>
</dbReference>
<dbReference type="AlphaFoldDB" id="A0A0D3BT42"/>
<keyword evidence="6" id="KW-1185">Reference proteome</keyword>
<organism evidence="5 6">
    <name type="scientific">Brassica oleracea var. oleracea</name>
    <dbReference type="NCBI Taxonomy" id="109376"/>
    <lineage>
        <taxon>Eukaryota</taxon>
        <taxon>Viridiplantae</taxon>
        <taxon>Streptophyta</taxon>
        <taxon>Embryophyta</taxon>
        <taxon>Tracheophyta</taxon>
        <taxon>Spermatophyta</taxon>
        <taxon>Magnoliopsida</taxon>
        <taxon>eudicotyledons</taxon>
        <taxon>Gunneridae</taxon>
        <taxon>Pentapetalae</taxon>
        <taxon>rosids</taxon>
        <taxon>malvids</taxon>
        <taxon>Brassicales</taxon>
        <taxon>Brassicaceae</taxon>
        <taxon>Brassiceae</taxon>
        <taxon>Brassica</taxon>
    </lineage>
</organism>
<dbReference type="Pfam" id="PF00368">
    <property type="entry name" value="HMG-CoA_red"/>
    <property type="match status" value="1"/>
</dbReference>
<dbReference type="InterPro" id="IPR009029">
    <property type="entry name" value="HMG_CoA_Rdtase_sub-bd_dom_sf"/>
</dbReference>
<evidence type="ECO:0000256" key="1">
    <source>
        <dbReference type="ARBA" id="ARBA00005084"/>
    </source>
</evidence>
<comment type="pathway">
    <text evidence="1">Metabolic intermediate biosynthesis; (R)-mevalonate biosynthesis; (R)-mevalonate from acetyl-CoA: step 3/3.</text>
</comment>
<dbReference type="EnsemblPlants" id="Bo4g052030.1">
    <property type="protein sequence ID" value="Bo4g052030.1"/>
    <property type="gene ID" value="Bo4g052030"/>
</dbReference>
<dbReference type="Gene3D" id="3.30.70.420">
    <property type="entry name" value="Hydroxymethylglutaryl-CoA reductase, class I/II, NAD/NADP-binding domain"/>
    <property type="match status" value="1"/>
</dbReference>
<dbReference type="STRING" id="109376.A0A0D3BT42"/>
<dbReference type="SUPFAM" id="SSF56542">
    <property type="entry name" value="Substrate-binding domain of HMG-CoA reductase"/>
    <property type="match status" value="1"/>
</dbReference>
<proteinExistence type="inferred from homology"/>
<dbReference type="eggNOG" id="KOG2480">
    <property type="taxonomic scope" value="Eukaryota"/>
</dbReference>
<reference evidence="5 6" key="1">
    <citation type="journal article" date="2014" name="Genome Biol.">
        <title>Transcriptome and methylome profiling reveals relics of genome dominance in the mesopolyploid Brassica oleracea.</title>
        <authorList>
            <person name="Parkin I.A."/>
            <person name="Koh C."/>
            <person name="Tang H."/>
            <person name="Robinson S.J."/>
            <person name="Kagale S."/>
            <person name="Clarke W.E."/>
            <person name="Town C.D."/>
            <person name="Nixon J."/>
            <person name="Krishnakumar V."/>
            <person name="Bidwell S.L."/>
            <person name="Denoeud F."/>
            <person name="Belcram H."/>
            <person name="Links M.G."/>
            <person name="Just J."/>
            <person name="Clarke C."/>
            <person name="Bender T."/>
            <person name="Huebert T."/>
            <person name="Mason A.S."/>
            <person name="Pires J.C."/>
            <person name="Barker G."/>
            <person name="Moore J."/>
            <person name="Walley P.G."/>
            <person name="Manoli S."/>
            <person name="Batley J."/>
            <person name="Edwards D."/>
            <person name="Nelson M.N."/>
            <person name="Wang X."/>
            <person name="Paterson A.H."/>
            <person name="King G."/>
            <person name="Bancroft I."/>
            <person name="Chalhoub B."/>
            <person name="Sharpe A.G."/>
        </authorList>
    </citation>
    <scope>NUCLEOTIDE SEQUENCE</scope>
    <source>
        <strain evidence="5 6">cv. TO1000</strain>
    </source>
</reference>
<sequence>MYTFFMFVEWEKAYVRFSCNTGGAMGMNMVTKGVHNVIEFLTYDFPYMDVIGISGTGNHSELDQATRQISILKDSNQRRDRERKLTRYTRSTSSSYTICDMMHISKSENKYGCIGGAQYAQEPHRLCCCRLSIGGFNTHASKIVFDILIATCQDPAQNMESSQGSTMMKPLMGKIYNYLSLHHLLT</sequence>
<dbReference type="InterPro" id="IPR002202">
    <property type="entry name" value="HMG_CoA_Rdtase"/>
</dbReference>
<protein>
    <submittedName>
        <fullName evidence="5">Uncharacterized protein</fullName>
    </submittedName>
</protein>
<evidence type="ECO:0000256" key="3">
    <source>
        <dbReference type="ARBA" id="ARBA00023002"/>
    </source>
</evidence>
<evidence type="ECO:0000313" key="6">
    <source>
        <dbReference type="Proteomes" id="UP000032141"/>
    </source>
</evidence>
<dbReference type="HOGENOM" id="CLU_1613126_0_0_1"/>
<dbReference type="PROSITE" id="PS50065">
    <property type="entry name" value="HMG_COA_REDUCTASE_4"/>
    <property type="match status" value="1"/>
</dbReference>
<dbReference type="GO" id="GO:0005789">
    <property type="term" value="C:endoplasmic reticulum membrane"/>
    <property type="evidence" value="ECO:0007669"/>
    <property type="project" value="TreeGrafter"/>
</dbReference>
<keyword evidence="3" id="KW-0560">Oxidoreductase</keyword>
<dbReference type="Gramene" id="Bo4g052030.1">
    <property type="protein sequence ID" value="Bo4g052030.1"/>
    <property type="gene ID" value="Bo4g052030"/>
</dbReference>
<evidence type="ECO:0000256" key="2">
    <source>
        <dbReference type="ARBA" id="ARBA00007661"/>
    </source>
</evidence>
<evidence type="ECO:0000256" key="4">
    <source>
        <dbReference type="ARBA" id="ARBA00023229"/>
    </source>
</evidence>
<dbReference type="GO" id="GO:0015936">
    <property type="term" value="P:coenzyme A metabolic process"/>
    <property type="evidence" value="ECO:0007669"/>
    <property type="project" value="InterPro"/>
</dbReference>
<dbReference type="InterPro" id="IPR023074">
    <property type="entry name" value="HMG_CoA_Rdtase_cat_sf"/>
</dbReference>
<dbReference type="GO" id="GO:0005778">
    <property type="term" value="C:peroxisomal membrane"/>
    <property type="evidence" value="ECO:0007669"/>
    <property type="project" value="TreeGrafter"/>
</dbReference>
<accession>A0A0D3BT42</accession>
<evidence type="ECO:0000313" key="5">
    <source>
        <dbReference type="EnsemblPlants" id="Bo4g052030.1"/>
    </source>
</evidence>
<dbReference type="Proteomes" id="UP000032141">
    <property type="component" value="Chromosome C4"/>
</dbReference>
<dbReference type="OMA" id="DMMHISK"/>
<reference evidence="5" key="2">
    <citation type="submission" date="2015-03" db="UniProtKB">
        <authorList>
            <consortium name="EnsemblPlants"/>
        </authorList>
    </citation>
    <scope>IDENTIFICATION</scope>
</reference>